<dbReference type="EMBL" id="CP016616">
    <property type="protein sequence ID" value="ANY78126.1"/>
    <property type="molecule type" value="Genomic_DNA"/>
</dbReference>
<keyword evidence="3 5" id="KW-1133">Transmembrane helix</keyword>
<dbReference type="InterPro" id="IPR002781">
    <property type="entry name" value="TM_pro_TauE-like"/>
</dbReference>
<sequence length="309" mass="33034">MQIYLPIAEMPVSVLLILGMGAAVGFISGLFGIGGGFLMTPLLIFLGIPPAVAVATQSAQIVASSTTSVLGAIRRDALDHKLGAILVAGGLVGSALGVWFFAAARRAGQLDLVIVVSYVTLFTVVGSLMLKESIREFWHRRKGGALRLRRRAGEHAPYLGWPLRMRFYRSKLYVSVIPILALSLFIGFAGALLGIGGGFIVVPALLYVFRVPTNVVVGTSQFQIVCTTLVALILHAVTNQAVDMVLAILLIVGGVFGAQFGARMGRHLRAELFRFLLAILLLAVGLRFGLELVLKPAEPFSISVQEARQ</sequence>
<accession>A0A1B2EDQ3</accession>
<dbReference type="GO" id="GO:0005886">
    <property type="term" value="C:plasma membrane"/>
    <property type="evidence" value="ECO:0007669"/>
    <property type="project" value="UniProtKB-SubCell"/>
</dbReference>
<comment type="similarity">
    <text evidence="5">Belongs to the 4-toluene sulfonate uptake permease (TSUP) (TC 2.A.102) family.</text>
</comment>
<dbReference type="AlphaFoldDB" id="A0A1B2EDQ3"/>
<evidence type="ECO:0000256" key="4">
    <source>
        <dbReference type="ARBA" id="ARBA00023136"/>
    </source>
</evidence>
<keyword evidence="4 5" id="KW-0472">Membrane</keyword>
<feature type="transmembrane region" description="Helical" evidence="5">
    <location>
        <begin position="110"/>
        <end position="130"/>
    </location>
</feature>
<evidence type="ECO:0000256" key="5">
    <source>
        <dbReference type="RuleBase" id="RU363041"/>
    </source>
</evidence>
<evidence type="ECO:0000256" key="3">
    <source>
        <dbReference type="ARBA" id="ARBA00022989"/>
    </source>
</evidence>
<dbReference type="KEGG" id="moc:BB934_07670"/>
<feature type="transmembrane region" description="Helical" evidence="5">
    <location>
        <begin position="82"/>
        <end position="104"/>
    </location>
</feature>
<protein>
    <recommendedName>
        <fullName evidence="5">Probable membrane transporter protein</fullName>
    </recommendedName>
</protein>
<feature type="transmembrane region" description="Helical" evidence="5">
    <location>
        <begin position="44"/>
        <end position="70"/>
    </location>
</feature>
<dbReference type="OrthoDB" id="9779078at2"/>
<reference evidence="6" key="1">
    <citation type="submission" date="2016-07" db="EMBL/GenBank/DDBJ databases">
        <title>Microvirga ossetica sp. nov. a new species of rhizobia isolated from root nodules of the legume species Vicia alpestris Steven originated from North Ossetia region in the Caucasus.</title>
        <authorList>
            <person name="Safronova V.I."/>
            <person name="Kuznetsova I.G."/>
            <person name="Sazanova A.L."/>
            <person name="Belimov A."/>
            <person name="Andronov E."/>
            <person name="Osledkin Y.S."/>
            <person name="Onishchuk O.P."/>
            <person name="Kurchak O.N."/>
            <person name="Shaposhnikov A.I."/>
            <person name="Willems A."/>
            <person name="Tikhonovich I.A."/>
        </authorList>
    </citation>
    <scope>NUCLEOTIDE SEQUENCE [LARGE SCALE GENOMIC DNA]</scope>
    <source>
        <strain evidence="6">V5/3M</strain>
    </source>
</reference>
<feature type="transmembrane region" description="Helical" evidence="5">
    <location>
        <begin position="215"/>
        <end position="234"/>
    </location>
</feature>
<evidence type="ECO:0000256" key="2">
    <source>
        <dbReference type="ARBA" id="ARBA00022692"/>
    </source>
</evidence>
<feature type="transmembrane region" description="Helical" evidence="5">
    <location>
        <begin position="241"/>
        <end position="260"/>
    </location>
</feature>
<dbReference type="PANTHER" id="PTHR43701">
    <property type="entry name" value="MEMBRANE TRANSPORTER PROTEIN MJ0441-RELATED"/>
    <property type="match status" value="1"/>
</dbReference>
<feature type="transmembrane region" description="Helical" evidence="5">
    <location>
        <begin position="12"/>
        <end position="38"/>
    </location>
</feature>
<organism evidence="6">
    <name type="scientific">Microvirga ossetica</name>
    <dbReference type="NCBI Taxonomy" id="1882682"/>
    <lineage>
        <taxon>Bacteria</taxon>
        <taxon>Pseudomonadati</taxon>
        <taxon>Pseudomonadota</taxon>
        <taxon>Alphaproteobacteria</taxon>
        <taxon>Hyphomicrobiales</taxon>
        <taxon>Methylobacteriaceae</taxon>
        <taxon>Microvirga</taxon>
    </lineage>
</organism>
<keyword evidence="2 5" id="KW-0812">Transmembrane</keyword>
<dbReference type="InterPro" id="IPR051598">
    <property type="entry name" value="TSUP/Inactive_protease-like"/>
</dbReference>
<feature type="transmembrane region" description="Helical" evidence="5">
    <location>
        <begin position="272"/>
        <end position="290"/>
    </location>
</feature>
<dbReference type="Pfam" id="PF01925">
    <property type="entry name" value="TauE"/>
    <property type="match status" value="1"/>
</dbReference>
<evidence type="ECO:0000313" key="6">
    <source>
        <dbReference type="EMBL" id="ANY78126.1"/>
    </source>
</evidence>
<feature type="transmembrane region" description="Helical" evidence="5">
    <location>
        <begin position="172"/>
        <end position="195"/>
    </location>
</feature>
<dbReference type="RefSeq" id="WP_099509115.1">
    <property type="nucleotide sequence ID" value="NZ_CP016616.1"/>
</dbReference>
<keyword evidence="5" id="KW-1003">Cell membrane</keyword>
<name>A0A1B2EDQ3_9HYPH</name>
<dbReference type="PANTHER" id="PTHR43701:SF12">
    <property type="entry name" value="MEMBRANE TRANSPORTER PROTEIN YTNM-RELATED"/>
    <property type="match status" value="1"/>
</dbReference>
<comment type="subcellular location">
    <subcellularLocation>
        <location evidence="5">Cell membrane</location>
        <topology evidence="5">Multi-pass membrane protein</topology>
    </subcellularLocation>
    <subcellularLocation>
        <location evidence="1">Membrane</location>
        <topology evidence="1">Multi-pass membrane protein</topology>
    </subcellularLocation>
</comment>
<proteinExistence type="inferred from homology"/>
<evidence type="ECO:0000256" key="1">
    <source>
        <dbReference type="ARBA" id="ARBA00004141"/>
    </source>
</evidence>
<gene>
    <name evidence="6" type="ORF">BB934_07670</name>
</gene>